<sequence length="1229" mass="147112">MLGLSSIFHRSAERHCYRYFATSPSGKPSVTKNKKKLSSKTAKYINFFFLRKKQREERIRFNHVRRKKVKEVPSAFHVVCHLKNEKLQFVQRYPVCKEHPILENLYEENEVGEGYEEKNSLALVSKRHKRKPLEFFPYEACPNGEDERDTGGIIIHSDNFGKGENKEKTLFKRVEEDGLFFPCFNIKEDKRSKELKSLNIVNSVIDIRKNKDMCMLYLITSLINIYHDNNYYYLILKIMKDIKYMLQYMNGKHISMIIYNIYRHCLIQYTRSLFARDNPENAHAYLDLMYIIDYDPFVHDTEEKIKYITVDTHLVRNFLISLSCHLKKHLYNEKDINILSSILFVFSFFSVNDIKLNSLLIDRIFKSIHIKRNQKIKYFSLISLSFIKLKLFYAKFSFLHSYIITKNMNKMIKKWEKLLTSNKKKKKKKKKLSQINLFDMYKRKKKFTLINLKDILTYFHIIEKNKLKNDNFVRLLLKYGHIFFRKKVIHEQDMYAYSYTGSYSLAGCTHDVEEDMTKTPLYRHSMRNVSTTSKNTRYAEALWKKKHLLSYGSVVQKKGKNKKINKYLAIYSLYRINKSLQRREDGRGGYLTERMPDCMLDRVMDIFSITMLLSQLVNYDHLCLKRIEAFNHLVKLYIDIVRSTDLRNVHFFYTYKIVQINRWANIYNNFLTKLVHSSLHYKCKQVVLFSMGSIVQTFYAEGLSYYMVRLLEELVRGKIRDYKLNNAISTHLVRFFKYREKESISQALLHRCVKLLSLLKDGHSAVETSYAETPAEGSLSLYRSFHLLVFQSLGRINWNCIDNVHLLKFYKYMDKLRWRCCHRDVHVVWDQVRLKIRERVHLFNLPELMKLYLHSSDTSKRTTFHINYLFDCILSSSGRLIGGKGDADVGITGVDIDGEVFISFFKTTFTHLYLWETQGKTFFIRNFNPVAVKLIDVYKKYILRNVEKLKRKYLYVVIMYSFFYLSVLLRRKKKMNVEKGGMAIRKGIRDIGRIAPDIFHIMNTTLQQWIFGDDEKSHLVYIFLLHFHIVNRGRKGNVLFKEEHSKRFMEDISKRCIRRMNHIYMSHFSYSTLTYINPLILFFLFKYDIFLKYYNNRKKKKKMEKILNSVIIYRHLLNTKKDRNFLEIIFYTITKNNSILHNDPFDDFTHLYFNKMTYKQCTPTVVEKLPKRRKLYSDMLEWTTLVNTLHEKEDNNSVSVLYNFIARRRVVESAIRVALNRSRPEMRAW</sequence>
<feature type="transmembrane region" description="Helical" evidence="1">
    <location>
        <begin position="953"/>
        <end position="969"/>
    </location>
</feature>
<evidence type="ECO:0000313" key="3">
    <source>
        <dbReference type="Proteomes" id="UP000243200"/>
    </source>
</evidence>
<dbReference type="OrthoDB" id="392581at2759"/>
<accession>A0A1C3KHI2</accession>
<dbReference type="VEuPathDB" id="PlasmoDB:PocGH01_10028700"/>
<keyword evidence="1" id="KW-0472">Membrane</keyword>
<dbReference type="AlphaFoldDB" id="A0A1C3KHI2"/>
<evidence type="ECO:0000313" key="2">
    <source>
        <dbReference type="EMBL" id="SBT73198.1"/>
    </source>
</evidence>
<keyword evidence="1" id="KW-0812">Transmembrane</keyword>
<organism evidence="2 3">
    <name type="scientific">Plasmodium ovale</name>
    <name type="common">malaria parasite P. ovale</name>
    <dbReference type="NCBI Taxonomy" id="36330"/>
    <lineage>
        <taxon>Eukaryota</taxon>
        <taxon>Sar</taxon>
        <taxon>Alveolata</taxon>
        <taxon>Apicomplexa</taxon>
        <taxon>Aconoidasida</taxon>
        <taxon>Haemosporida</taxon>
        <taxon>Plasmodiidae</taxon>
        <taxon>Plasmodium</taxon>
        <taxon>Plasmodium (Plasmodium)</taxon>
    </lineage>
</organism>
<dbReference type="EMBL" id="FLRJ01000273">
    <property type="protein sequence ID" value="SBT73198.1"/>
    <property type="molecule type" value="Genomic_DNA"/>
</dbReference>
<dbReference type="VEuPathDB" id="PlasmoDB:POWCR01_000090900"/>
<evidence type="ECO:0000256" key="1">
    <source>
        <dbReference type="SAM" id="Phobius"/>
    </source>
</evidence>
<reference evidence="2 3" key="1">
    <citation type="submission" date="2016-06" db="EMBL/GenBank/DDBJ databases">
        <authorList>
            <consortium name="Pathogen Informatics"/>
        </authorList>
    </citation>
    <scope>NUCLEOTIDE SEQUENCE [LARGE SCALE GENOMIC DNA]</scope>
</reference>
<gene>
    <name evidence="2" type="primary">PowCR01_000090900</name>
    <name evidence="2" type="ORF">POWCR01_000090900</name>
</gene>
<protein>
    <submittedName>
        <fullName evidence="2">Uncharacterized protein</fullName>
    </submittedName>
</protein>
<name>A0A1C3KHI2_PLAOA</name>
<keyword evidence="1" id="KW-1133">Transmembrane helix</keyword>
<proteinExistence type="predicted"/>
<feature type="transmembrane region" description="Helical" evidence="1">
    <location>
        <begin position="1063"/>
        <end position="1085"/>
    </location>
</feature>
<dbReference type="Proteomes" id="UP000243200">
    <property type="component" value="Unassembled WGS sequence"/>
</dbReference>